<reference evidence="2" key="2">
    <citation type="submission" date="2020-09" db="EMBL/GenBank/DDBJ databases">
        <authorList>
            <person name="Sun Q."/>
            <person name="Zhou Y."/>
        </authorList>
    </citation>
    <scope>NUCLEOTIDE SEQUENCE</scope>
    <source>
        <strain evidence="2">CGMCC 4.7272</strain>
    </source>
</reference>
<evidence type="ECO:0000313" key="3">
    <source>
        <dbReference type="Proteomes" id="UP000625682"/>
    </source>
</evidence>
<feature type="region of interest" description="Disordered" evidence="1">
    <location>
        <begin position="1"/>
        <end position="34"/>
    </location>
</feature>
<evidence type="ECO:0000256" key="1">
    <source>
        <dbReference type="SAM" id="MobiDB-lite"/>
    </source>
</evidence>
<sequence>MTVDVAVRAEGPGSGFTHSPAGPPIQDAQTDSRSKLFCPRSARQRLHRRPPMLSPTGLQGRNKRAAWAVIAISRITGCSGVPRDMADALRWHSRCSGAVTVAPLY</sequence>
<protein>
    <submittedName>
        <fullName evidence="2">Uncharacterized protein</fullName>
    </submittedName>
</protein>
<dbReference type="Proteomes" id="UP000625682">
    <property type="component" value="Unassembled WGS sequence"/>
</dbReference>
<dbReference type="AlphaFoldDB" id="A0A917KIL8"/>
<reference evidence="2" key="1">
    <citation type="journal article" date="2014" name="Int. J. Syst. Evol. Microbiol.">
        <title>Complete genome sequence of Corynebacterium casei LMG S-19264T (=DSM 44701T), isolated from a smear-ripened cheese.</title>
        <authorList>
            <consortium name="US DOE Joint Genome Institute (JGI-PGF)"/>
            <person name="Walter F."/>
            <person name="Albersmeier A."/>
            <person name="Kalinowski J."/>
            <person name="Ruckert C."/>
        </authorList>
    </citation>
    <scope>NUCLEOTIDE SEQUENCE</scope>
    <source>
        <strain evidence="2">CGMCC 4.7272</strain>
    </source>
</reference>
<evidence type="ECO:0000313" key="2">
    <source>
        <dbReference type="EMBL" id="GGJ13788.1"/>
    </source>
</evidence>
<gene>
    <name evidence="2" type="ORF">GCM10012282_07600</name>
</gene>
<organism evidence="2 3">
    <name type="scientific">Streptomyces lacrimifluminis</name>
    <dbReference type="NCBI Taxonomy" id="1500077"/>
    <lineage>
        <taxon>Bacteria</taxon>
        <taxon>Bacillati</taxon>
        <taxon>Actinomycetota</taxon>
        <taxon>Actinomycetes</taxon>
        <taxon>Kitasatosporales</taxon>
        <taxon>Streptomycetaceae</taxon>
        <taxon>Streptomyces</taxon>
    </lineage>
</organism>
<name>A0A917KIL8_9ACTN</name>
<accession>A0A917KIL8</accession>
<comment type="caution">
    <text evidence="2">The sequence shown here is derived from an EMBL/GenBank/DDBJ whole genome shotgun (WGS) entry which is preliminary data.</text>
</comment>
<proteinExistence type="predicted"/>
<dbReference type="EMBL" id="BMMU01000002">
    <property type="protein sequence ID" value="GGJ13788.1"/>
    <property type="molecule type" value="Genomic_DNA"/>
</dbReference>
<keyword evidence="3" id="KW-1185">Reference proteome</keyword>